<dbReference type="Proteomes" id="UP000023067">
    <property type="component" value="Unassembled WGS sequence"/>
</dbReference>
<keyword evidence="3" id="KW-1185">Reference proteome</keyword>
<reference evidence="2 3" key="1">
    <citation type="submission" date="2014-02" db="EMBL/GenBank/DDBJ databases">
        <title>Genome sequence of Brachybacterium phenoliresistens strain W13A50.</title>
        <authorList>
            <person name="Wang X."/>
        </authorList>
    </citation>
    <scope>NUCLEOTIDE SEQUENCE [LARGE SCALE GENOMIC DNA]</scope>
    <source>
        <strain evidence="2 3">W13A50</strain>
    </source>
</reference>
<comment type="caution">
    <text evidence="2">The sequence shown here is derived from an EMBL/GenBank/DDBJ whole genome shotgun (WGS) entry which is preliminary data.</text>
</comment>
<evidence type="ECO:0000313" key="3">
    <source>
        <dbReference type="Proteomes" id="UP000023067"/>
    </source>
</evidence>
<dbReference type="PATRIC" id="fig|396014.3.peg.3472"/>
<evidence type="ECO:0000313" key="2">
    <source>
        <dbReference type="EMBL" id="EWS79764.1"/>
    </source>
</evidence>
<sequence>MHEQWMRLCALLEDDPEVAPAVRRALEGSAGADPWEALIDALDEADALAYVQREDTGCELSEALARLPGAKRCGADLEVVADAWGDLTAAIGVADGLFAPHGLRLLHLPEDSEAVPLVLVPVERTEEIVALATRLGHGARPFG</sequence>
<dbReference type="EMBL" id="JDYK01000026">
    <property type="protein sequence ID" value="EWS79764.1"/>
    <property type="molecule type" value="Genomic_DNA"/>
</dbReference>
<proteinExistence type="predicted"/>
<dbReference type="AlphaFoldDB" id="Z9JNK2"/>
<evidence type="ECO:0000259" key="1">
    <source>
        <dbReference type="Pfam" id="PF20335"/>
    </source>
</evidence>
<protein>
    <recommendedName>
        <fullName evidence="1">DUF6630 domain-containing protein</fullName>
    </recommendedName>
</protein>
<accession>Z9JNK2</accession>
<name>Z9JNK2_9MICO</name>
<dbReference type="Pfam" id="PF20335">
    <property type="entry name" value="DUF6630"/>
    <property type="match status" value="1"/>
</dbReference>
<dbReference type="InterPro" id="IPR046582">
    <property type="entry name" value="DUF6630"/>
</dbReference>
<dbReference type="RefSeq" id="WP_038374405.1">
    <property type="nucleotide sequence ID" value="NZ_KK070008.1"/>
</dbReference>
<organism evidence="2 3">
    <name type="scientific">Brachybacterium phenoliresistens</name>
    <dbReference type="NCBI Taxonomy" id="396014"/>
    <lineage>
        <taxon>Bacteria</taxon>
        <taxon>Bacillati</taxon>
        <taxon>Actinomycetota</taxon>
        <taxon>Actinomycetes</taxon>
        <taxon>Micrococcales</taxon>
        <taxon>Dermabacteraceae</taxon>
        <taxon>Brachybacterium</taxon>
    </lineage>
</organism>
<dbReference type="OrthoDB" id="7066412at2"/>
<dbReference type="HOGENOM" id="CLU_1802399_0_0_11"/>
<gene>
    <name evidence="2" type="ORF">BF93_09885</name>
</gene>
<dbReference type="eggNOG" id="ENOG50332VR">
    <property type="taxonomic scope" value="Bacteria"/>
</dbReference>
<feature type="domain" description="DUF6630" evidence="1">
    <location>
        <begin position="5"/>
        <end position="141"/>
    </location>
</feature>